<organism evidence="7 8">
    <name type="scientific">Anaerobacillus arseniciselenatis</name>
    <dbReference type="NCBI Taxonomy" id="85682"/>
    <lineage>
        <taxon>Bacteria</taxon>
        <taxon>Bacillati</taxon>
        <taxon>Bacillota</taxon>
        <taxon>Bacilli</taxon>
        <taxon>Bacillales</taxon>
        <taxon>Bacillaceae</taxon>
        <taxon>Anaerobacillus</taxon>
    </lineage>
</organism>
<dbReference type="PRINTS" id="PR00153">
    <property type="entry name" value="CSAPPISMRASE"/>
</dbReference>
<evidence type="ECO:0000256" key="5">
    <source>
        <dbReference type="RuleBase" id="RU363019"/>
    </source>
</evidence>
<comment type="similarity">
    <text evidence="5">Belongs to the cyclophilin-type PPIase family.</text>
</comment>
<dbReference type="GO" id="GO:0006457">
    <property type="term" value="P:protein folding"/>
    <property type="evidence" value="ECO:0007669"/>
    <property type="project" value="InterPro"/>
</dbReference>
<dbReference type="PROSITE" id="PS51257">
    <property type="entry name" value="PROKAR_LIPOPROTEIN"/>
    <property type="match status" value="1"/>
</dbReference>
<evidence type="ECO:0000256" key="3">
    <source>
        <dbReference type="ARBA" id="ARBA00023110"/>
    </source>
</evidence>
<evidence type="ECO:0000256" key="4">
    <source>
        <dbReference type="ARBA" id="ARBA00023235"/>
    </source>
</evidence>
<dbReference type="InterPro" id="IPR029000">
    <property type="entry name" value="Cyclophilin-like_dom_sf"/>
</dbReference>
<dbReference type="PANTHER" id="PTHR45625">
    <property type="entry name" value="PEPTIDYL-PROLYL CIS-TRANS ISOMERASE-RELATED"/>
    <property type="match status" value="1"/>
</dbReference>
<dbReference type="GO" id="GO:0003755">
    <property type="term" value="F:peptidyl-prolyl cis-trans isomerase activity"/>
    <property type="evidence" value="ECO:0007669"/>
    <property type="project" value="UniProtKB-UniRule"/>
</dbReference>
<feature type="domain" description="PPIase cyclophilin-type" evidence="6">
    <location>
        <begin position="83"/>
        <end position="256"/>
    </location>
</feature>
<accession>A0A1S2LL21</accession>
<feature type="chain" id="PRO_5010005984" description="Peptidyl-prolyl cis-trans isomerase" evidence="5">
    <location>
        <begin position="24"/>
        <end position="258"/>
    </location>
</feature>
<evidence type="ECO:0000256" key="1">
    <source>
        <dbReference type="ARBA" id="ARBA00000971"/>
    </source>
</evidence>
<comment type="catalytic activity">
    <reaction evidence="1 5">
        <text>[protein]-peptidylproline (omega=180) = [protein]-peptidylproline (omega=0)</text>
        <dbReference type="Rhea" id="RHEA:16237"/>
        <dbReference type="Rhea" id="RHEA-COMP:10747"/>
        <dbReference type="Rhea" id="RHEA-COMP:10748"/>
        <dbReference type="ChEBI" id="CHEBI:83833"/>
        <dbReference type="ChEBI" id="CHEBI:83834"/>
        <dbReference type="EC" id="5.2.1.8"/>
    </reaction>
</comment>
<feature type="signal peptide" evidence="5">
    <location>
        <begin position="1"/>
        <end position="23"/>
    </location>
</feature>
<dbReference type="InterPro" id="IPR020892">
    <property type="entry name" value="Cyclophilin-type_PPIase_CS"/>
</dbReference>
<sequence>MRLLKYLLVLSFLVFLISGCGQAAPEVDDEGAIDDTTGGEGQVEEEVDDQVPGAEEVTQIEYPQFIQDDQPDERIVKMVTNKGEITIRLFPKYAPLAVENFLTHSENGYYDGVIFHRVIEDFMVQTGDPLGNGTGGESIYGEPFDDEFSPALGHFRGALSMANRGPNTNGSQFFIVHSSEFDRGVIEQVEQGLGFEFPEETVELYEQHGGTPFLDYSHTVFGHVIEGMDVVDEIAEAEVESNDRPVEDIVIERIEILS</sequence>
<dbReference type="RefSeq" id="WP_071313080.1">
    <property type="nucleotide sequence ID" value="NZ_MLQQ01000018.1"/>
</dbReference>
<reference evidence="7 8" key="1">
    <citation type="submission" date="2016-10" db="EMBL/GenBank/DDBJ databases">
        <title>Draft genome sequences of four alkaliphilic bacteria belonging to the Anaerobacillus genus.</title>
        <authorList>
            <person name="Bassil N.M."/>
            <person name="Lloyd J.R."/>
        </authorList>
    </citation>
    <scope>NUCLEOTIDE SEQUENCE [LARGE SCALE GENOMIC DNA]</scope>
    <source>
        <strain evidence="7 8">DSM 15340</strain>
    </source>
</reference>
<dbReference type="Pfam" id="PF00160">
    <property type="entry name" value="Pro_isomerase"/>
    <property type="match status" value="1"/>
</dbReference>
<keyword evidence="4 5" id="KW-0413">Isomerase</keyword>
<protein>
    <recommendedName>
        <fullName evidence="5">Peptidyl-prolyl cis-trans isomerase</fullName>
        <shortName evidence="5">PPIase</shortName>
        <ecNumber evidence="5">5.2.1.8</ecNumber>
    </recommendedName>
</protein>
<dbReference type="InterPro" id="IPR044666">
    <property type="entry name" value="Cyclophilin_A-like"/>
</dbReference>
<dbReference type="EC" id="5.2.1.8" evidence="5"/>
<dbReference type="PROSITE" id="PS00170">
    <property type="entry name" value="CSA_PPIASE_1"/>
    <property type="match status" value="1"/>
</dbReference>
<dbReference type="PROSITE" id="PS50072">
    <property type="entry name" value="CSA_PPIASE_2"/>
    <property type="match status" value="1"/>
</dbReference>
<dbReference type="PANTHER" id="PTHR45625:SF4">
    <property type="entry name" value="PEPTIDYLPROLYL ISOMERASE DOMAIN AND WD REPEAT-CONTAINING PROTEIN 1"/>
    <property type="match status" value="1"/>
</dbReference>
<dbReference type="OrthoDB" id="9807797at2"/>
<dbReference type="AlphaFoldDB" id="A0A1S2LL21"/>
<name>A0A1S2LL21_9BACI</name>
<keyword evidence="5" id="KW-0732">Signal</keyword>
<evidence type="ECO:0000256" key="2">
    <source>
        <dbReference type="ARBA" id="ARBA00002388"/>
    </source>
</evidence>
<keyword evidence="3 5" id="KW-0697">Rotamase</keyword>
<comment type="caution">
    <text evidence="7">The sequence shown here is derived from an EMBL/GenBank/DDBJ whole genome shotgun (WGS) entry which is preliminary data.</text>
</comment>
<dbReference type="Proteomes" id="UP000180098">
    <property type="component" value="Unassembled WGS sequence"/>
</dbReference>
<evidence type="ECO:0000259" key="6">
    <source>
        <dbReference type="PROSITE" id="PS50072"/>
    </source>
</evidence>
<dbReference type="EMBL" id="MLQQ01000018">
    <property type="protein sequence ID" value="OIJ12773.1"/>
    <property type="molecule type" value="Genomic_DNA"/>
</dbReference>
<dbReference type="SUPFAM" id="SSF50891">
    <property type="entry name" value="Cyclophilin-like"/>
    <property type="match status" value="1"/>
</dbReference>
<gene>
    <name evidence="7" type="ORF">BKP35_09325</name>
</gene>
<dbReference type="InterPro" id="IPR002130">
    <property type="entry name" value="Cyclophilin-type_PPIase_dom"/>
</dbReference>
<keyword evidence="8" id="KW-1185">Reference proteome</keyword>
<dbReference type="Gene3D" id="2.40.100.10">
    <property type="entry name" value="Cyclophilin-like"/>
    <property type="match status" value="1"/>
</dbReference>
<evidence type="ECO:0000313" key="8">
    <source>
        <dbReference type="Proteomes" id="UP000180098"/>
    </source>
</evidence>
<proteinExistence type="inferred from homology"/>
<comment type="function">
    <text evidence="2 5">PPIases accelerate the folding of proteins. It catalyzes the cis-trans isomerization of proline imidic peptide bonds in oligopeptides.</text>
</comment>
<evidence type="ECO:0000313" key="7">
    <source>
        <dbReference type="EMBL" id="OIJ12773.1"/>
    </source>
</evidence>